<gene>
    <name evidence="2" type="ORF">ADFLV_1642</name>
</gene>
<dbReference type="EMBL" id="CP053835">
    <property type="protein sequence ID" value="QKF77662.1"/>
    <property type="molecule type" value="Genomic_DNA"/>
</dbReference>
<organism evidence="2 3">
    <name type="scientific">Arcobacter defluvii</name>
    <dbReference type="NCBI Taxonomy" id="873191"/>
    <lineage>
        <taxon>Bacteria</taxon>
        <taxon>Pseudomonadati</taxon>
        <taxon>Campylobacterota</taxon>
        <taxon>Epsilonproteobacteria</taxon>
        <taxon>Campylobacterales</taxon>
        <taxon>Arcobacteraceae</taxon>
        <taxon>Arcobacter</taxon>
    </lineage>
</organism>
<keyword evidence="1" id="KW-0175">Coiled coil</keyword>
<evidence type="ECO:0000313" key="2">
    <source>
        <dbReference type="EMBL" id="QKF77662.1"/>
    </source>
</evidence>
<keyword evidence="3" id="KW-1185">Reference proteome</keyword>
<protein>
    <submittedName>
        <fullName evidence="2">Uncharacterized protein</fullName>
    </submittedName>
</protein>
<dbReference type="AlphaFoldDB" id="A0AAE7E6R9"/>
<dbReference type="RefSeq" id="WP_129010688.1">
    <property type="nucleotide sequence ID" value="NZ_CP053835.1"/>
</dbReference>
<dbReference type="KEGG" id="adz:ADFLV_1642"/>
<accession>A0AAE7E6R9</accession>
<evidence type="ECO:0000313" key="3">
    <source>
        <dbReference type="Proteomes" id="UP000503313"/>
    </source>
</evidence>
<sequence>MQITNSTSLFNTTSKDTLLSKDKDEILNNSFESLIEEKNEDKQKNIKIKNDEKEEREALVKDLLSLLKTGFTESELERIKELLEKLETLKKRKSSDGNLTLSQIESTLKDLKTTLIEAQEKATGRSVKNIDEDSNSFLPLQKEIEEKINGLKNNFTLNENGTSLKENPLLSISSSEQLKLLEQLKQKNRV</sequence>
<feature type="coiled-coil region" evidence="1">
    <location>
        <begin position="72"/>
        <end position="121"/>
    </location>
</feature>
<proteinExistence type="predicted"/>
<dbReference type="Proteomes" id="UP000503313">
    <property type="component" value="Chromosome"/>
</dbReference>
<name>A0AAE7E6R9_9BACT</name>
<evidence type="ECO:0000256" key="1">
    <source>
        <dbReference type="SAM" id="Coils"/>
    </source>
</evidence>
<reference evidence="2 3" key="1">
    <citation type="submission" date="2020-05" db="EMBL/GenBank/DDBJ databases">
        <title>Complete genome sequencing of Campylobacter and Arcobacter type strains.</title>
        <authorList>
            <person name="Miller W.G."/>
            <person name="Yee E."/>
        </authorList>
    </citation>
    <scope>NUCLEOTIDE SEQUENCE [LARGE SCALE GENOMIC DNA]</scope>
    <source>
        <strain evidence="2 3">LMG 25694</strain>
    </source>
</reference>